<feature type="non-terminal residue" evidence="1">
    <location>
        <position position="1"/>
    </location>
</feature>
<accession>A0ACA9N1F3</accession>
<reference evidence="1" key="1">
    <citation type="submission" date="2021-06" db="EMBL/GenBank/DDBJ databases">
        <authorList>
            <person name="Kallberg Y."/>
            <person name="Tangrot J."/>
            <person name="Rosling A."/>
        </authorList>
    </citation>
    <scope>NUCLEOTIDE SEQUENCE</scope>
    <source>
        <strain evidence="1">IL203A</strain>
    </source>
</reference>
<keyword evidence="2" id="KW-1185">Reference proteome</keyword>
<evidence type="ECO:0000313" key="1">
    <source>
        <dbReference type="EMBL" id="CAG8623311.1"/>
    </source>
</evidence>
<protein>
    <submittedName>
        <fullName evidence="1">3659_t:CDS:1</fullName>
    </submittedName>
</protein>
<evidence type="ECO:0000313" key="2">
    <source>
        <dbReference type="Proteomes" id="UP000789702"/>
    </source>
</evidence>
<organism evidence="1 2">
    <name type="scientific">Dentiscutata heterogama</name>
    <dbReference type="NCBI Taxonomy" id="1316150"/>
    <lineage>
        <taxon>Eukaryota</taxon>
        <taxon>Fungi</taxon>
        <taxon>Fungi incertae sedis</taxon>
        <taxon>Mucoromycota</taxon>
        <taxon>Glomeromycotina</taxon>
        <taxon>Glomeromycetes</taxon>
        <taxon>Diversisporales</taxon>
        <taxon>Gigasporaceae</taxon>
        <taxon>Dentiscutata</taxon>
    </lineage>
</organism>
<dbReference type="EMBL" id="CAJVPU010012408">
    <property type="protein sequence ID" value="CAG8623311.1"/>
    <property type="molecule type" value="Genomic_DNA"/>
</dbReference>
<name>A0ACA9N1F3_9GLOM</name>
<sequence length="528" mass="59475">GAYAERVRDLLRDEFDNATIPNIQALILLAGHQQGEKNSSTWLYHGLAIRLAQDMGLHRDVSKWNLHGLDARQIEIRKRVWWACVVSDRLISAALGRPLAISESDCDVDLPTYGVIPGDPSFEAWIETIKIGLILGRVLSHVYSIKTRHSTNGGNGPCLLSALDAELTEWREKLPKELQFDYSNLSIVLSDPINKKKLFVHLIYYTTQILLHRPHIRSPKSKTPSSIPSLTICTKAANHISHIMYRLMKEGMLQRSWPCLLYFFFTAATMHLINALSGDDRFKEVAKHGLRMVLKCLDYLKPYWYAADKCSTLMSRVLKSRNINLDGAFDDNVSNGKHTTKKRRSVYQPTMGNTTPISASSEAEHFFKPSTLNEITYTNLTSHQTPSTPPSVPSQISATPTSIQEYSAAMRQHVVSRVSSTIDEAQPTSYEQTSSPCSENSTSSFTFNDFPMSVDNELFLQNIDSFIPEVSSLLYNDNENIPFLPMDFNNLNDLENYMMGLQPSDHIFSNSLDFSPNSVIETSTNRLG</sequence>
<comment type="caution">
    <text evidence="1">The sequence shown here is derived from an EMBL/GenBank/DDBJ whole genome shotgun (WGS) entry which is preliminary data.</text>
</comment>
<dbReference type="Proteomes" id="UP000789702">
    <property type="component" value="Unassembled WGS sequence"/>
</dbReference>
<gene>
    <name evidence="1" type="ORF">DHETER_LOCUS8105</name>
</gene>
<proteinExistence type="predicted"/>